<comment type="caution">
    <text evidence="2">The sequence shown here is derived from an EMBL/GenBank/DDBJ whole genome shotgun (WGS) entry which is preliminary data.</text>
</comment>
<gene>
    <name evidence="2" type="ORF">GCM10009759_23720</name>
</gene>
<evidence type="ECO:0000313" key="2">
    <source>
        <dbReference type="EMBL" id="GAA2095467.1"/>
    </source>
</evidence>
<sequence length="319" mass="32784">MVAVAVVAVVVGGVHLLGGRSAEQLGPGRGAAALPGRVAVVDPGVHRVHREADVLGQVVQERLRDGVVALADPDGAGRLYRGQPPPVRGLVDRGDASGGGVGGVPELQVAAVLLAVVQGAPAGHDRLVQAHALDRLRGLRRRGRLLSLGDLRRRRGRLVLSHGVRQGLGQDGAVHPAVAEHRGVPGGAAERLGDGGQRGRPAARQHAQAVAGAAVGDQQVADARGVQRLGDGGQVGLPGLRVEQVVADLGQPAAVAHQPGAGGGQFVLAQPLRVDRGGRRRGRGRRRGYRGEQSVPAHGAADHPSDRRGNCLFGCHRHS</sequence>
<dbReference type="EMBL" id="BAAANS010000013">
    <property type="protein sequence ID" value="GAA2095467.1"/>
    <property type="molecule type" value="Genomic_DNA"/>
</dbReference>
<evidence type="ECO:0000256" key="1">
    <source>
        <dbReference type="SAM" id="MobiDB-lite"/>
    </source>
</evidence>
<dbReference type="Proteomes" id="UP001500897">
    <property type="component" value="Unassembled WGS sequence"/>
</dbReference>
<organism evidence="2 3">
    <name type="scientific">Kitasatospora saccharophila</name>
    <dbReference type="NCBI Taxonomy" id="407973"/>
    <lineage>
        <taxon>Bacteria</taxon>
        <taxon>Bacillati</taxon>
        <taxon>Actinomycetota</taxon>
        <taxon>Actinomycetes</taxon>
        <taxon>Kitasatosporales</taxon>
        <taxon>Streptomycetaceae</taxon>
        <taxon>Kitasatospora</taxon>
    </lineage>
</organism>
<keyword evidence="3" id="KW-1185">Reference proteome</keyword>
<evidence type="ECO:0000313" key="3">
    <source>
        <dbReference type="Proteomes" id="UP001500897"/>
    </source>
</evidence>
<name>A0ABN2WMA8_9ACTN</name>
<feature type="compositionally biased region" description="Basic residues" evidence="1">
    <location>
        <begin position="278"/>
        <end position="288"/>
    </location>
</feature>
<protein>
    <submittedName>
        <fullName evidence="2">Uncharacterized protein</fullName>
    </submittedName>
</protein>
<feature type="region of interest" description="Disordered" evidence="1">
    <location>
        <begin position="274"/>
        <end position="309"/>
    </location>
</feature>
<proteinExistence type="predicted"/>
<accession>A0ABN2WMA8</accession>
<reference evidence="2 3" key="1">
    <citation type="journal article" date="2019" name="Int. J. Syst. Evol. Microbiol.">
        <title>The Global Catalogue of Microorganisms (GCM) 10K type strain sequencing project: providing services to taxonomists for standard genome sequencing and annotation.</title>
        <authorList>
            <consortium name="The Broad Institute Genomics Platform"/>
            <consortium name="The Broad Institute Genome Sequencing Center for Infectious Disease"/>
            <person name="Wu L."/>
            <person name="Ma J."/>
        </authorList>
    </citation>
    <scope>NUCLEOTIDE SEQUENCE [LARGE SCALE GENOMIC DNA]</scope>
    <source>
        <strain evidence="2 3">JCM 14559</strain>
    </source>
</reference>
<feature type="compositionally biased region" description="Basic and acidic residues" evidence="1">
    <location>
        <begin position="300"/>
        <end position="309"/>
    </location>
</feature>